<accession>A0A2H1C631</accession>
<evidence type="ECO:0000313" key="1">
    <source>
        <dbReference type="EMBL" id="THD22678.1"/>
    </source>
</evidence>
<name>A0A2H1C631_FASHE</name>
<dbReference type="Proteomes" id="UP000230066">
    <property type="component" value="Unassembled WGS sequence"/>
</dbReference>
<comment type="caution">
    <text evidence="1">The sequence shown here is derived from an EMBL/GenBank/DDBJ whole genome shotgun (WGS) entry which is preliminary data.</text>
</comment>
<protein>
    <recommendedName>
        <fullName evidence="3">Ubiquinol-cytochrome-c reductase complex assembly factor 2</fullName>
    </recommendedName>
</protein>
<dbReference type="AlphaFoldDB" id="A0A2H1C631"/>
<evidence type="ECO:0000313" key="2">
    <source>
        <dbReference type="Proteomes" id="UP000230066"/>
    </source>
</evidence>
<proteinExistence type="predicted"/>
<gene>
    <name evidence="1" type="ORF">D915_006628</name>
</gene>
<evidence type="ECO:0008006" key="3">
    <source>
        <dbReference type="Google" id="ProtNLM"/>
    </source>
</evidence>
<dbReference type="EMBL" id="JXXN02002600">
    <property type="protein sequence ID" value="THD22678.1"/>
    <property type="molecule type" value="Genomic_DNA"/>
</dbReference>
<dbReference type="Pfam" id="PF20180">
    <property type="entry name" value="UQCC2_CBP6"/>
    <property type="match status" value="1"/>
</dbReference>
<reference evidence="1" key="1">
    <citation type="submission" date="2019-03" db="EMBL/GenBank/DDBJ databases">
        <title>Improved annotation for the trematode Fasciola hepatica.</title>
        <authorList>
            <person name="Choi Y.-J."/>
            <person name="Martin J."/>
            <person name="Mitreva M."/>
        </authorList>
    </citation>
    <scope>NUCLEOTIDE SEQUENCE [LARGE SCALE GENOMIC DNA]</scope>
</reference>
<sequence>MIRNSSLRFICIGVFRKDRYSSNLGSRIQAFQAVLDRWPADTCGRKMTFSNVIAKRIQQAIVNPSSQANQALLDQAEYDSLSRILGNHYRDKYRVPSGLGQGASDSTAPQIAATGATLLECRRILFNQEEYLKNQIPFKDRFWTMLKRLFRSDSSQLKSRP</sequence>
<keyword evidence="2" id="KW-1185">Reference proteome</keyword>
<organism evidence="1 2">
    <name type="scientific">Fasciola hepatica</name>
    <name type="common">Liver fluke</name>
    <dbReference type="NCBI Taxonomy" id="6192"/>
    <lineage>
        <taxon>Eukaryota</taxon>
        <taxon>Metazoa</taxon>
        <taxon>Spiralia</taxon>
        <taxon>Lophotrochozoa</taxon>
        <taxon>Platyhelminthes</taxon>
        <taxon>Trematoda</taxon>
        <taxon>Digenea</taxon>
        <taxon>Plagiorchiida</taxon>
        <taxon>Echinostomata</taxon>
        <taxon>Echinostomatoidea</taxon>
        <taxon>Fasciolidae</taxon>
        <taxon>Fasciola</taxon>
    </lineage>
</organism>